<keyword evidence="7" id="KW-0456">Lyase</keyword>
<dbReference type="Gene3D" id="1.10.1040.50">
    <property type="match status" value="1"/>
</dbReference>
<dbReference type="GeneID" id="16071151"/>
<dbReference type="InterPro" id="IPR050136">
    <property type="entry name" value="FA_oxidation_alpha_subunit"/>
</dbReference>
<evidence type="ECO:0000259" key="10">
    <source>
        <dbReference type="Pfam" id="PF00725"/>
    </source>
</evidence>
<keyword evidence="6" id="KW-0443">Lipid metabolism</keyword>
<sequence length="939" mass="98838">MDPRLPSLPPAVHVREIQVDLAQASTAGPFEHAQGAARALAIILDTPAKRVNVLDEATVRALGDAVTQVAQIIAAAPAAEVSAINRSSGNQATTTTSSNTTSSSNNRTTTAPVVAVVFCSGKPDSFCHGGDVKLQQGIGSEDDARAAVASLKRVLQAIEDLPVPTICYINSVTLGGGLELALACDYRFAADTVKQIGLPEVNIGLLPGAGGCVRLPRLIGLTAAMQLILPGKLISAHRAKKLGVITDVVPAGGRSSGSSSSNSNGSRASAHPWTWVVAPSPSSSSSPSHPPQEMVAHLSARVYRLRRLGASSKYPRHVTGNTWLEKQIAYSMAVKTMDKTTHRLYPAPYRLLDVVMRCWDAPYTRAFDIETEGYVALVCTHEAKALMSLFAGRSDLKHEAAAHFHATDTKTDTTTTTTNATVDRVLVLGAGHMGGGLGQHLHACGAEVLFFDAIEAALPLARKRLARLYMGSKRRPRMSQQEADQKVASIFMSTDLDACLAALCEPAPHIRHRVVLECSPEDIAIKHKLIAKVLSHDPSLIFASNTSSIPIHRLAAAVDQRLRTNVIGFHFFHPEGNITPVVEIIPIRGVTSNATGAAMVQLAGVMKKVPVVVGDAPAFLLNRMSMAWYATAGAAVVLGGASVQRIDGAMKDAGCITGPFAVLDSITFSTAIKVCECMMGMVGDGAVGGRYLLHLLQNLQMAGCTGRVATGDSEGFYLYRNGVSLGVNPKVKSAAQAARVRISDPASTNVARMQRLSTQDATELLLFSTVNQACDLLDSGVAASARDVDMLAVLAMGILPRYGGIMAYADVFGPAAIVERLEHFKHQLPHITISPYLRKLAKQQREHTPAADSNAGSSSTKHETASTTAATTASISSPPSSSPPPAYVFRPDLRGMRGPPSGAGRVSSWSPAAVGAADAAIAAAVAAASAWLIKLTAKL</sequence>
<evidence type="ECO:0000256" key="8">
    <source>
        <dbReference type="ARBA" id="ARBA00023268"/>
    </source>
</evidence>
<dbReference type="InterPro" id="IPR006176">
    <property type="entry name" value="3-OHacyl-CoA_DH_NAD-bd"/>
</dbReference>
<evidence type="ECO:0000256" key="7">
    <source>
        <dbReference type="ARBA" id="ARBA00023239"/>
    </source>
</evidence>
<keyword evidence="8" id="KW-0511">Multifunctional enzyme</keyword>
<feature type="region of interest" description="Disordered" evidence="9">
    <location>
        <begin position="842"/>
        <end position="894"/>
    </location>
</feature>
<dbReference type="EMBL" id="GL832977">
    <property type="protein sequence ID" value="EGD77248.1"/>
    <property type="molecule type" value="Genomic_DNA"/>
</dbReference>
<dbReference type="SUPFAM" id="SSF48179">
    <property type="entry name" value="6-phosphogluconate dehydrogenase C-terminal domain-like"/>
    <property type="match status" value="2"/>
</dbReference>
<feature type="compositionally biased region" description="Low complexity" evidence="9">
    <location>
        <begin position="865"/>
        <end position="879"/>
    </location>
</feature>
<evidence type="ECO:0000256" key="9">
    <source>
        <dbReference type="SAM" id="MobiDB-lite"/>
    </source>
</evidence>
<dbReference type="GO" id="GO:0016509">
    <property type="term" value="F:long-chain (3S)-3-hydroxyacyl-CoA dehydrogenase (NAD+) activity"/>
    <property type="evidence" value="ECO:0007669"/>
    <property type="project" value="TreeGrafter"/>
</dbReference>
<dbReference type="Gene3D" id="3.90.226.10">
    <property type="entry name" value="2-enoyl-CoA Hydratase, Chain A, domain 1"/>
    <property type="match status" value="1"/>
</dbReference>
<dbReference type="InterPro" id="IPR029045">
    <property type="entry name" value="ClpP/crotonase-like_dom_sf"/>
</dbReference>
<dbReference type="KEGG" id="sre:PTSG_08340"/>
<dbReference type="UniPathway" id="UPA00659"/>
<dbReference type="SUPFAM" id="SSF51735">
    <property type="entry name" value="NAD(P)-binding Rossmann-fold domains"/>
    <property type="match status" value="1"/>
</dbReference>
<dbReference type="GO" id="GO:0070403">
    <property type="term" value="F:NAD+ binding"/>
    <property type="evidence" value="ECO:0007669"/>
    <property type="project" value="InterPro"/>
</dbReference>
<evidence type="ECO:0000256" key="3">
    <source>
        <dbReference type="ARBA" id="ARBA00022832"/>
    </source>
</evidence>
<dbReference type="OMA" id="YLEEMAM"/>
<dbReference type="InParanoid" id="F2UJE9"/>
<feature type="domain" description="3-hydroxyacyl-CoA dehydrogenase NAD binding" evidence="11">
    <location>
        <begin position="425"/>
        <end position="615"/>
    </location>
</feature>
<dbReference type="InterPro" id="IPR006108">
    <property type="entry name" value="3HC_DH_C"/>
</dbReference>
<dbReference type="STRING" id="946362.F2UJE9"/>
<keyword evidence="3" id="KW-0276">Fatty acid metabolism</keyword>
<keyword evidence="5" id="KW-0520">NAD</keyword>
<comment type="pathway">
    <text evidence="1">Lipid metabolism; fatty acid beta-oxidation.</text>
</comment>
<protein>
    <submittedName>
        <fullName evidence="12">3-hydroxybutyryl-CoA dehydratase</fullName>
    </submittedName>
</protein>
<dbReference type="AlphaFoldDB" id="F2UJE9"/>
<dbReference type="Proteomes" id="UP000007799">
    <property type="component" value="Unassembled WGS sequence"/>
</dbReference>
<comment type="similarity">
    <text evidence="2">In the central section; belongs to the 3-hydroxyacyl-CoA dehydrogenase family.</text>
</comment>
<dbReference type="SUPFAM" id="SSF52096">
    <property type="entry name" value="ClpP/crotonase"/>
    <property type="match status" value="1"/>
</dbReference>
<evidence type="ECO:0000256" key="5">
    <source>
        <dbReference type="ARBA" id="ARBA00023027"/>
    </source>
</evidence>
<evidence type="ECO:0000259" key="11">
    <source>
        <dbReference type="Pfam" id="PF02737"/>
    </source>
</evidence>
<reference evidence="12" key="1">
    <citation type="submission" date="2009-08" db="EMBL/GenBank/DDBJ databases">
        <title>Annotation of Salpingoeca rosetta.</title>
        <authorList>
            <consortium name="The Broad Institute Genome Sequencing Platform"/>
            <person name="Russ C."/>
            <person name="Cuomo C."/>
            <person name="Burger G."/>
            <person name="Gray M.W."/>
            <person name="Holland P.W.H."/>
            <person name="King N."/>
            <person name="Lang F.B.F."/>
            <person name="Roger A.J."/>
            <person name="Ruiz-Trillo I."/>
            <person name="Young S.K."/>
            <person name="Zeng Q."/>
            <person name="Gargeya S."/>
            <person name="Alvarado L."/>
            <person name="Berlin A."/>
            <person name="Chapman S.B."/>
            <person name="Chen Z."/>
            <person name="Freedman E."/>
            <person name="Gellesch M."/>
            <person name="Goldberg J."/>
            <person name="Griggs A."/>
            <person name="Gujja S."/>
            <person name="Heilman E."/>
            <person name="Heiman D."/>
            <person name="Howarth C."/>
            <person name="Mehta T."/>
            <person name="Neiman D."/>
            <person name="Pearson M."/>
            <person name="Roberts A."/>
            <person name="Saif S."/>
            <person name="Shea T."/>
            <person name="Shenoy N."/>
            <person name="Sisk P."/>
            <person name="Stolte C."/>
            <person name="Sykes S."/>
            <person name="White J."/>
            <person name="Yandava C."/>
            <person name="Haas B."/>
            <person name="Nusbaum C."/>
            <person name="Birren B."/>
        </authorList>
    </citation>
    <scope>NUCLEOTIDE SEQUENCE [LARGE SCALE GENOMIC DNA]</scope>
    <source>
        <strain evidence="12">ATCC 50818</strain>
    </source>
</reference>
<feature type="compositionally biased region" description="Low complexity" evidence="9">
    <location>
        <begin position="93"/>
        <end position="107"/>
    </location>
</feature>
<dbReference type="RefSeq" id="XP_004990592.1">
    <property type="nucleotide sequence ID" value="XM_004990535.1"/>
</dbReference>
<dbReference type="PANTHER" id="PTHR43612:SF3">
    <property type="entry name" value="TRIFUNCTIONAL ENZYME SUBUNIT ALPHA, MITOCHONDRIAL"/>
    <property type="match status" value="1"/>
</dbReference>
<dbReference type="GO" id="GO:0004300">
    <property type="term" value="F:enoyl-CoA hydratase activity"/>
    <property type="evidence" value="ECO:0007669"/>
    <property type="project" value="TreeGrafter"/>
</dbReference>
<dbReference type="PANTHER" id="PTHR43612">
    <property type="entry name" value="TRIFUNCTIONAL ENZYME SUBUNIT ALPHA"/>
    <property type="match status" value="1"/>
</dbReference>
<evidence type="ECO:0000256" key="6">
    <source>
        <dbReference type="ARBA" id="ARBA00023098"/>
    </source>
</evidence>
<feature type="region of interest" description="Disordered" evidence="9">
    <location>
        <begin position="84"/>
        <end position="107"/>
    </location>
</feature>
<dbReference type="Pfam" id="PF00378">
    <property type="entry name" value="ECH_1"/>
    <property type="match status" value="1"/>
</dbReference>
<keyword evidence="13" id="KW-1185">Reference proteome</keyword>
<dbReference type="InterPro" id="IPR001753">
    <property type="entry name" value="Enoyl-CoA_hydra/iso"/>
</dbReference>
<evidence type="ECO:0000256" key="4">
    <source>
        <dbReference type="ARBA" id="ARBA00023002"/>
    </source>
</evidence>
<evidence type="ECO:0000313" key="13">
    <source>
        <dbReference type="Proteomes" id="UP000007799"/>
    </source>
</evidence>
<dbReference type="OrthoDB" id="410701at2759"/>
<dbReference type="InterPro" id="IPR008927">
    <property type="entry name" value="6-PGluconate_DH-like_C_sf"/>
</dbReference>
<proteinExistence type="inferred from homology"/>
<dbReference type="GO" id="GO:0006635">
    <property type="term" value="P:fatty acid beta-oxidation"/>
    <property type="evidence" value="ECO:0007669"/>
    <property type="project" value="UniProtKB-UniPathway"/>
</dbReference>
<evidence type="ECO:0000256" key="2">
    <source>
        <dbReference type="ARBA" id="ARBA00007005"/>
    </source>
</evidence>
<feature type="domain" description="3-hydroxyacyl-CoA dehydrogenase C-terminal" evidence="10">
    <location>
        <begin position="619"/>
        <end position="700"/>
    </location>
</feature>
<dbReference type="InterPro" id="IPR036291">
    <property type="entry name" value="NAD(P)-bd_dom_sf"/>
</dbReference>
<evidence type="ECO:0000256" key="1">
    <source>
        <dbReference type="ARBA" id="ARBA00005005"/>
    </source>
</evidence>
<gene>
    <name evidence="12" type="ORF">PTSG_08340</name>
</gene>
<accession>F2UJE9</accession>
<dbReference type="Pfam" id="PF02737">
    <property type="entry name" value="3HCDH_N"/>
    <property type="match status" value="1"/>
</dbReference>
<keyword evidence="4" id="KW-0560">Oxidoreductase</keyword>
<name>F2UJE9_SALR5</name>
<organism evidence="13">
    <name type="scientific">Salpingoeca rosetta (strain ATCC 50818 / BSB-021)</name>
    <dbReference type="NCBI Taxonomy" id="946362"/>
    <lineage>
        <taxon>Eukaryota</taxon>
        <taxon>Choanoflagellata</taxon>
        <taxon>Craspedida</taxon>
        <taxon>Salpingoecidae</taxon>
        <taxon>Salpingoeca</taxon>
    </lineage>
</organism>
<dbReference type="CDD" id="cd06558">
    <property type="entry name" value="crotonase-like"/>
    <property type="match status" value="1"/>
</dbReference>
<dbReference type="Pfam" id="PF00725">
    <property type="entry name" value="3HCDH"/>
    <property type="match status" value="1"/>
</dbReference>
<evidence type="ECO:0000313" key="12">
    <source>
        <dbReference type="EMBL" id="EGD77248.1"/>
    </source>
</evidence>
<dbReference type="eggNOG" id="KOG1683">
    <property type="taxonomic scope" value="Eukaryota"/>
</dbReference>
<dbReference type="Gene3D" id="3.40.50.720">
    <property type="entry name" value="NAD(P)-binding Rossmann-like Domain"/>
    <property type="match status" value="1"/>
</dbReference>